<keyword evidence="2" id="KW-1185">Reference proteome</keyword>
<reference evidence="1 2" key="1">
    <citation type="submission" date="2020-06" db="EMBL/GenBank/DDBJ databases">
        <title>Schlegella sp. ID0723 isolated from air conditioner.</title>
        <authorList>
            <person name="Kim D.Y."/>
            <person name="Kim D.-U."/>
        </authorList>
    </citation>
    <scope>NUCLEOTIDE SEQUENCE [LARGE SCALE GENOMIC DNA]</scope>
    <source>
        <strain evidence="1 2">ID0723</strain>
    </source>
</reference>
<evidence type="ECO:0000313" key="2">
    <source>
        <dbReference type="Proteomes" id="UP000529637"/>
    </source>
</evidence>
<organism evidence="1 2">
    <name type="scientific">Piscinibacter koreensis</name>
    <dbReference type="NCBI Taxonomy" id="2742824"/>
    <lineage>
        <taxon>Bacteria</taxon>
        <taxon>Pseudomonadati</taxon>
        <taxon>Pseudomonadota</taxon>
        <taxon>Betaproteobacteria</taxon>
        <taxon>Burkholderiales</taxon>
        <taxon>Sphaerotilaceae</taxon>
        <taxon>Piscinibacter</taxon>
    </lineage>
</organism>
<dbReference type="EMBL" id="JABWMJ010000015">
    <property type="protein sequence ID" value="NUZ08704.1"/>
    <property type="molecule type" value="Genomic_DNA"/>
</dbReference>
<name>A0A7Y6TYX9_9BURK</name>
<dbReference type="RefSeq" id="WP_176071562.1">
    <property type="nucleotide sequence ID" value="NZ_JABWMJ010000015.1"/>
</dbReference>
<gene>
    <name evidence="1" type="ORF">HQN59_23440</name>
</gene>
<proteinExistence type="predicted"/>
<dbReference type="Proteomes" id="UP000529637">
    <property type="component" value="Unassembled WGS sequence"/>
</dbReference>
<protein>
    <recommendedName>
        <fullName evidence="3">Ribbon-helix-helix protein CopG domain-containing protein</fullName>
    </recommendedName>
</protein>
<evidence type="ECO:0008006" key="3">
    <source>
        <dbReference type="Google" id="ProtNLM"/>
    </source>
</evidence>
<sequence>MESKRIPVSFRVTPQFKRALELAAQREQRSQTNLVEKLLFDFCRKSGIAVDAVPAPTDVKKRVKA</sequence>
<accession>A0A7Y6TYX9</accession>
<dbReference type="AlphaFoldDB" id="A0A7Y6TYX9"/>
<evidence type="ECO:0000313" key="1">
    <source>
        <dbReference type="EMBL" id="NUZ08704.1"/>
    </source>
</evidence>
<comment type="caution">
    <text evidence="1">The sequence shown here is derived from an EMBL/GenBank/DDBJ whole genome shotgun (WGS) entry which is preliminary data.</text>
</comment>